<evidence type="ECO:0000259" key="2">
    <source>
        <dbReference type="Pfam" id="PF07727"/>
    </source>
</evidence>
<evidence type="ECO:0000313" key="4">
    <source>
        <dbReference type="Proteomes" id="UP000245464"/>
    </source>
</evidence>
<dbReference type="GeneID" id="90958104"/>
<reference evidence="3 4" key="1">
    <citation type="journal article" date="2018" name="BMC Genomics">
        <title>Comparative genomics of the wheat fungal pathogen Pyrenophora tritici-repentis reveals chromosomal variations and genome plasticity.</title>
        <authorList>
            <person name="Moolhuijzen P."/>
            <person name="See P.T."/>
            <person name="Hane J.K."/>
            <person name="Shi G."/>
            <person name="Liu Z."/>
            <person name="Oliver R.P."/>
            <person name="Moffat C.S."/>
        </authorList>
    </citation>
    <scope>NUCLEOTIDE SEQUENCE [LARGE SCALE GENOMIC DNA]</scope>
    <source>
        <strain evidence="3">M4</strain>
    </source>
</reference>
<accession>A0A834VKX2</accession>
<proteinExistence type="predicted"/>
<dbReference type="PANTHER" id="PTHR11439">
    <property type="entry name" value="GAG-POL-RELATED RETROTRANSPOSON"/>
    <property type="match status" value="1"/>
</dbReference>
<evidence type="ECO:0000256" key="1">
    <source>
        <dbReference type="SAM" id="MobiDB-lite"/>
    </source>
</evidence>
<dbReference type="KEGG" id="ptrr:90958104"/>
<gene>
    <name evidence="3" type="ORF">PtrM4_149830</name>
</gene>
<feature type="domain" description="Reverse transcriptase Ty1/copia-type" evidence="2">
    <location>
        <begin position="105"/>
        <end position="338"/>
    </location>
</feature>
<feature type="compositionally biased region" description="Basic and acidic residues" evidence="1">
    <location>
        <begin position="14"/>
        <end position="27"/>
    </location>
</feature>
<dbReference type="RefSeq" id="XP_065960001.1">
    <property type="nucleotide sequence ID" value="XM_066110018.1"/>
</dbReference>
<dbReference type="PANTHER" id="PTHR11439:SF483">
    <property type="entry name" value="PEPTIDE SYNTHASE GLIP-LIKE, PUTATIVE (AFU_ORTHOLOGUE AFUA_3G12920)-RELATED"/>
    <property type="match status" value="1"/>
</dbReference>
<dbReference type="EMBL" id="NQIK02000009">
    <property type="protein sequence ID" value="KAF7566663.1"/>
    <property type="molecule type" value="Genomic_DNA"/>
</dbReference>
<sequence>MVLTEVANARATPQRRDTSQNAPRHDEISASFDARNILDGRRRITRPPNRYAAVSRCFATAITEATTTDLPPEPATRKAARLHPYSKQWIAAEDEELVSLDQNGTWETTTTIPPDVYALPTKWVYKYKVKDDGQLERFKARLVVCGNRQETDFWRETYAAVARATTLKVLLALVATEDLECEQADVVTAFLNGKLDKDEVVYVRLPDGRKAKLIKALYGLRRSPRLWYNELSSYLKGIGLDPLESDPCVFKHLDGSLILAYVDDIIFITATKQRMKEIKEAVYKKYKCRDLGPISHYLGLRIRRSRPSRLIEISMESYVDKLVEEYSRQHALPRYTPLDTSVLKLKLRSPTDLATQQQIQNYQKVIGKLLYPATQLRADISFHVAYLARAMSNPTQQHYEYAIQIIDYLKIFKSLVMSYRATSPHARMPITMYATSYDDNKNNTNPTLHLHGYSDASFADGEDRKSTSGYLFKLAGGTICHKSVKQKLVTTSTTEAEYAALTYAAKEATWLYRLLHQLGYNGTDTHPILIYGDNAPSIQLLHSEGHHERTKHVDIYYHYIKDQVRDGNLYVEHVRTHEMAADGLTKPLERQAHSRYLQQLGLTTPTIETKDYNKGG</sequence>
<dbReference type="Pfam" id="PF07727">
    <property type="entry name" value="RVT_2"/>
    <property type="match status" value="1"/>
</dbReference>
<dbReference type="InterPro" id="IPR043502">
    <property type="entry name" value="DNA/RNA_pol_sf"/>
</dbReference>
<dbReference type="InterPro" id="IPR013103">
    <property type="entry name" value="RVT_2"/>
</dbReference>
<comment type="caution">
    <text evidence="3">The sequence shown here is derived from an EMBL/GenBank/DDBJ whole genome shotgun (WGS) entry which is preliminary data.</text>
</comment>
<protein>
    <recommendedName>
        <fullName evidence="2">Reverse transcriptase Ty1/copia-type domain-containing protein</fullName>
    </recommendedName>
</protein>
<feature type="region of interest" description="Disordered" evidence="1">
    <location>
        <begin position="1"/>
        <end position="27"/>
    </location>
</feature>
<dbReference type="AlphaFoldDB" id="A0A834VKX2"/>
<evidence type="ECO:0000313" key="3">
    <source>
        <dbReference type="EMBL" id="KAF7566663.1"/>
    </source>
</evidence>
<dbReference type="Proteomes" id="UP000245464">
    <property type="component" value="Chromosome 9"/>
</dbReference>
<dbReference type="CDD" id="cd09272">
    <property type="entry name" value="RNase_HI_RT_Ty1"/>
    <property type="match status" value="1"/>
</dbReference>
<dbReference type="SUPFAM" id="SSF56672">
    <property type="entry name" value="DNA/RNA polymerases"/>
    <property type="match status" value="1"/>
</dbReference>
<name>A0A834VKX2_9PLEO</name>
<organism evidence="3 4">
    <name type="scientific">Pyrenophora tritici-repentis</name>
    <dbReference type="NCBI Taxonomy" id="45151"/>
    <lineage>
        <taxon>Eukaryota</taxon>
        <taxon>Fungi</taxon>
        <taxon>Dikarya</taxon>
        <taxon>Ascomycota</taxon>
        <taxon>Pezizomycotina</taxon>
        <taxon>Dothideomycetes</taxon>
        <taxon>Pleosporomycetidae</taxon>
        <taxon>Pleosporales</taxon>
        <taxon>Pleosporineae</taxon>
        <taxon>Pleosporaceae</taxon>
        <taxon>Pyrenophora</taxon>
    </lineage>
</organism>